<dbReference type="InterPro" id="IPR007259">
    <property type="entry name" value="GCP"/>
</dbReference>
<dbReference type="Pfam" id="PF04130">
    <property type="entry name" value="GCP_C_terminal"/>
    <property type="match status" value="1"/>
</dbReference>
<keyword evidence="4 5" id="KW-0206">Cytoskeleton</keyword>
<evidence type="ECO:0000256" key="5">
    <source>
        <dbReference type="RuleBase" id="RU363050"/>
    </source>
</evidence>
<comment type="similarity">
    <text evidence="1 5">Belongs to the TUBGCP family.</text>
</comment>
<reference evidence="8" key="1">
    <citation type="submission" date="2021-02" db="EMBL/GenBank/DDBJ databases">
        <authorList>
            <person name="Dougan E. K."/>
            <person name="Rhodes N."/>
            <person name="Thang M."/>
            <person name="Chan C."/>
        </authorList>
    </citation>
    <scope>NUCLEOTIDE SEQUENCE</scope>
</reference>
<dbReference type="PANTHER" id="PTHR19302">
    <property type="entry name" value="GAMMA TUBULIN COMPLEX PROTEIN"/>
    <property type="match status" value="1"/>
</dbReference>
<dbReference type="EMBL" id="CAJNDS010002593">
    <property type="protein sequence ID" value="CAE7538114.1"/>
    <property type="molecule type" value="Genomic_DNA"/>
</dbReference>
<dbReference type="OrthoDB" id="446167at2759"/>
<evidence type="ECO:0000313" key="9">
    <source>
        <dbReference type="Proteomes" id="UP000604046"/>
    </source>
</evidence>
<dbReference type="PANTHER" id="PTHR19302:SF59">
    <property type="entry name" value="HYPOTHETICAL GAMMA-TUBULIN COMPLEX"/>
    <property type="match status" value="1"/>
</dbReference>
<evidence type="ECO:0000313" key="8">
    <source>
        <dbReference type="EMBL" id="CAE7538114.1"/>
    </source>
</evidence>
<comment type="subcellular location">
    <subcellularLocation>
        <location evidence="5">Cytoplasm</location>
        <location evidence="5">Cytoskeleton</location>
        <location evidence="5">Microtubule organizing center</location>
    </subcellularLocation>
</comment>
<evidence type="ECO:0000259" key="7">
    <source>
        <dbReference type="Pfam" id="PF04130"/>
    </source>
</evidence>
<dbReference type="GO" id="GO:0005874">
    <property type="term" value="C:microtubule"/>
    <property type="evidence" value="ECO:0007669"/>
    <property type="project" value="UniProtKB-KW"/>
</dbReference>
<dbReference type="Proteomes" id="UP000604046">
    <property type="component" value="Unassembled WGS sequence"/>
</dbReference>
<dbReference type="GO" id="GO:0051225">
    <property type="term" value="P:spindle assembly"/>
    <property type="evidence" value="ECO:0007669"/>
    <property type="project" value="TreeGrafter"/>
</dbReference>
<comment type="caution">
    <text evidence="8">The sequence shown here is derived from an EMBL/GenBank/DDBJ whole genome shotgun (WGS) entry which is preliminary data.</text>
</comment>
<dbReference type="InterPro" id="IPR042241">
    <property type="entry name" value="GCP_C_sf"/>
</dbReference>
<proteinExistence type="inferred from homology"/>
<keyword evidence="2 5" id="KW-0963">Cytoplasm</keyword>
<evidence type="ECO:0000256" key="6">
    <source>
        <dbReference type="SAM" id="MobiDB-lite"/>
    </source>
</evidence>
<dbReference type="GO" id="GO:0043015">
    <property type="term" value="F:gamma-tubulin binding"/>
    <property type="evidence" value="ECO:0007669"/>
    <property type="project" value="InterPro"/>
</dbReference>
<sequence length="470" mass="49483">MDMSKGPGLSVDPFTLLDGVKLGYQSPTPLPDILDPAALEGYSAVCALLLRLRCASQALQEVHQLPVFGFGGRGAQRTPLAALQRKVDLLRAELGHFLSCLEHYVRVDILEKESIVLERQIASLVTEALEGQLTLGRDEEPLRTVDILQRVRQMHREHLRQILQACLLVPDLSTVLADLHQLLAMAVRLKDILQQMLQQLQTFESARQRPSVESAAVEQALDAAQASADLAAAEGFEPENQVAAAANAAADAAGSLNLPMGAQVAVAAVAAARIAVELQMSQDDAADAAASCSERVTQAMGQNADVQAQAADAAAIIAGYLVASHVGEGPIAAGLEAGRAMRAAGSTAREQLLAAGDAAMHAASAANVPTELQLVAAATAIGRTAAVGRIRSSRVEYCKLITELAEQASTMPGHGTDEATLVTAAEAAAVQDPNMSIEEESQDRRSSKVLDKAESLRTWNLACHRKGGGE</sequence>
<dbReference type="GO" id="GO:0051321">
    <property type="term" value="P:meiotic cell cycle"/>
    <property type="evidence" value="ECO:0007669"/>
    <property type="project" value="TreeGrafter"/>
</dbReference>
<name>A0A812TS53_9DINO</name>
<keyword evidence="9" id="KW-1185">Reference proteome</keyword>
<evidence type="ECO:0000256" key="1">
    <source>
        <dbReference type="ARBA" id="ARBA00010337"/>
    </source>
</evidence>
<dbReference type="GO" id="GO:0007020">
    <property type="term" value="P:microtubule nucleation"/>
    <property type="evidence" value="ECO:0007669"/>
    <property type="project" value="InterPro"/>
</dbReference>
<dbReference type="GO" id="GO:0000922">
    <property type="term" value="C:spindle pole"/>
    <property type="evidence" value="ECO:0007669"/>
    <property type="project" value="InterPro"/>
</dbReference>
<dbReference type="GO" id="GO:0051011">
    <property type="term" value="F:microtubule minus-end binding"/>
    <property type="evidence" value="ECO:0007669"/>
    <property type="project" value="TreeGrafter"/>
</dbReference>
<feature type="compositionally biased region" description="Basic and acidic residues" evidence="6">
    <location>
        <begin position="442"/>
        <end position="452"/>
    </location>
</feature>
<evidence type="ECO:0000256" key="4">
    <source>
        <dbReference type="ARBA" id="ARBA00023212"/>
    </source>
</evidence>
<dbReference type="GO" id="GO:0031122">
    <property type="term" value="P:cytoplasmic microtubule organization"/>
    <property type="evidence" value="ECO:0007669"/>
    <property type="project" value="TreeGrafter"/>
</dbReference>
<gene>
    <name evidence="8" type="ORF">SNAT2548_LOCUS30169</name>
</gene>
<accession>A0A812TS53</accession>
<dbReference type="InterPro" id="IPR040457">
    <property type="entry name" value="GCP_C"/>
</dbReference>
<feature type="region of interest" description="Disordered" evidence="6">
    <location>
        <begin position="433"/>
        <end position="452"/>
    </location>
</feature>
<dbReference type="AlphaFoldDB" id="A0A812TS53"/>
<protein>
    <recommendedName>
        <fullName evidence="5">Spindle pole body component</fullName>
    </recommendedName>
</protein>
<dbReference type="GO" id="GO:0000278">
    <property type="term" value="P:mitotic cell cycle"/>
    <property type="evidence" value="ECO:0007669"/>
    <property type="project" value="TreeGrafter"/>
</dbReference>
<feature type="domain" description="Gamma tubulin complex component C-terminal" evidence="7">
    <location>
        <begin position="16"/>
        <end position="213"/>
    </location>
</feature>
<evidence type="ECO:0000256" key="2">
    <source>
        <dbReference type="ARBA" id="ARBA00022490"/>
    </source>
</evidence>
<evidence type="ECO:0000256" key="3">
    <source>
        <dbReference type="ARBA" id="ARBA00022701"/>
    </source>
</evidence>
<keyword evidence="3 5" id="KW-0493">Microtubule</keyword>
<dbReference type="Gene3D" id="1.20.120.1900">
    <property type="entry name" value="Gamma-tubulin complex, C-terminal domain"/>
    <property type="match status" value="1"/>
</dbReference>
<organism evidence="8 9">
    <name type="scientific">Symbiodinium natans</name>
    <dbReference type="NCBI Taxonomy" id="878477"/>
    <lineage>
        <taxon>Eukaryota</taxon>
        <taxon>Sar</taxon>
        <taxon>Alveolata</taxon>
        <taxon>Dinophyceae</taxon>
        <taxon>Suessiales</taxon>
        <taxon>Symbiodiniaceae</taxon>
        <taxon>Symbiodinium</taxon>
    </lineage>
</organism>
<dbReference type="GO" id="GO:0000930">
    <property type="term" value="C:gamma-tubulin complex"/>
    <property type="evidence" value="ECO:0007669"/>
    <property type="project" value="TreeGrafter"/>
</dbReference>